<dbReference type="RefSeq" id="WP_166213705.1">
    <property type="nucleotide sequence ID" value="NZ_CP088285.1"/>
</dbReference>
<protein>
    <submittedName>
        <fullName evidence="1">Uncharacterized protein</fullName>
    </submittedName>
</protein>
<organism evidence="1">
    <name type="scientific">Bradyrhizobium septentrionale</name>
    <dbReference type="NCBI Taxonomy" id="1404411"/>
    <lineage>
        <taxon>Bacteria</taxon>
        <taxon>Pseudomonadati</taxon>
        <taxon>Pseudomonadota</taxon>
        <taxon>Alphaproteobacteria</taxon>
        <taxon>Hyphomicrobiales</taxon>
        <taxon>Nitrobacteraceae</taxon>
        <taxon>Bradyrhizobium</taxon>
    </lineage>
</organism>
<dbReference type="AlphaFoldDB" id="A0A973W906"/>
<evidence type="ECO:0000313" key="1">
    <source>
        <dbReference type="EMBL" id="NVI49324.1"/>
    </source>
</evidence>
<reference evidence="1" key="1">
    <citation type="submission" date="2020-06" db="EMBL/GenBank/DDBJ databases">
        <title>Whole Genome Sequence of Bradyrhizobium sp. Strain 1S1.</title>
        <authorList>
            <person name="Bromfield E.S.P."/>
            <person name="Cloutier S."/>
        </authorList>
    </citation>
    <scope>NUCLEOTIDE SEQUENCE [LARGE SCALE GENOMIC DNA]</scope>
    <source>
        <strain evidence="1">1S1</strain>
    </source>
</reference>
<sequence length="424" mass="47326">MTPAELVAREKDKHEVSAWLLRLVPPNGRGSSLTELPPELIELMKPIFPDALGGAPDLYRALVDEIDWARDAYARLVKNLPADVSTKLQLSDLLAVGAVHDAEFNGFVEDCKPGHAICVPNGALMLVSFSAELYSLNLPALIQQTIILGDYCACGLTDRRQFRTMRALRQYENKDALASLYPERIAGELDFLFKNYSEMGVAGPPSFFTGFGIMPLFPHPARFGHPLETGNHFREHAIRFLLLHECGHVLNDDFGVKHSHGDEFAADERAFELGIRSAKCKQAVVASLLGAWLVLAIGRRLEAFEQNATSSHPPAQQRLDRLLKFVRNTALLGFFLRRFALHCLRELEQRDALLAETSKGYREWAKSTNTITTVIEGCLRNKSDADFMDQTTKVVGAGPSQPHLFGHRGVPDRIRTTIEEESRR</sequence>
<comment type="caution">
    <text evidence="1">The sequence shown here is derived from an EMBL/GenBank/DDBJ whole genome shotgun (WGS) entry which is preliminary data.</text>
</comment>
<proteinExistence type="predicted"/>
<name>A0A973W906_9BRAD</name>
<dbReference type="EMBL" id="JAAOLE020000001">
    <property type="protein sequence ID" value="NVI49324.1"/>
    <property type="molecule type" value="Genomic_DNA"/>
</dbReference>
<gene>
    <name evidence="1" type="ORF">HAP48_042115</name>
</gene>
<accession>A0A973W906</accession>